<reference evidence="2 3" key="1">
    <citation type="submission" date="2017-09" db="EMBL/GenBank/DDBJ databases">
        <title>Genomics of the genus Arcobacter.</title>
        <authorList>
            <person name="Perez-Cataluna A."/>
            <person name="Figueras M.J."/>
            <person name="Salas-Masso N."/>
        </authorList>
    </citation>
    <scope>NUCLEOTIDE SEQUENCE [LARGE SCALE GENOMIC DNA]</scope>
    <source>
        <strain evidence="2 3">CECT 7386</strain>
    </source>
</reference>
<dbReference type="EMBL" id="NXID01000010">
    <property type="protein sequence ID" value="RXK16367.1"/>
    <property type="molecule type" value="Genomic_DNA"/>
</dbReference>
<proteinExistence type="predicted"/>
<dbReference type="Proteomes" id="UP000290092">
    <property type="component" value="Unassembled WGS sequence"/>
</dbReference>
<evidence type="ECO:0000256" key="1">
    <source>
        <dbReference type="SAM" id="SignalP"/>
    </source>
</evidence>
<evidence type="ECO:0000313" key="2">
    <source>
        <dbReference type="EMBL" id="RXK16367.1"/>
    </source>
</evidence>
<dbReference type="AlphaFoldDB" id="A0AAX2AHA4"/>
<evidence type="ECO:0000313" key="3">
    <source>
        <dbReference type="Proteomes" id="UP000290092"/>
    </source>
</evidence>
<keyword evidence="3" id="KW-1185">Reference proteome</keyword>
<name>A0AAX2AHA4_9BACT</name>
<keyword evidence="1" id="KW-0732">Signal</keyword>
<accession>A0AAX2AHA4</accession>
<dbReference type="RefSeq" id="WP_114840653.1">
    <property type="nucleotide sequence ID" value="NZ_CP031219.1"/>
</dbReference>
<gene>
    <name evidence="2" type="ORF">CP985_04215</name>
</gene>
<protein>
    <submittedName>
        <fullName evidence="2">Uncharacterized protein</fullName>
    </submittedName>
</protein>
<dbReference type="KEGG" id="amyt:AMYT_0134"/>
<feature type="chain" id="PRO_5043858520" evidence="1">
    <location>
        <begin position="19"/>
        <end position="79"/>
    </location>
</feature>
<sequence>MLKFIFIALTAITLSLWANNDVIESEDIPAVNICDKVYDDCALKCEGSDVTNVEQCYANCEKLYDQCLEEKSTVQPEEK</sequence>
<comment type="caution">
    <text evidence="2">The sequence shown here is derived from an EMBL/GenBank/DDBJ whole genome shotgun (WGS) entry which is preliminary data.</text>
</comment>
<feature type="signal peptide" evidence="1">
    <location>
        <begin position="1"/>
        <end position="18"/>
    </location>
</feature>
<organism evidence="2 3">
    <name type="scientific">Malaciobacter mytili LMG 24559</name>
    <dbReference type="NCBI Taxonomy" id="1032238"/>
    <lineage>
        <taxon>Bacteria</taxon>
        <taxon>Pseudomonadati</taxon>
        <taxon>Campylobacterota</taxon>
        <taxon>Epsilonproteobacteria</taxon>
        <taxon>Campylobacterales</taxon>
        <taxon>Arcobacteraceae</taxon>
        <taxon>Malaciobacter</taxon>
    </lineage>
</organism>